<keyword evidence="1" id="KW-0614">Plasmid</keyword>
<dbReference type="Gene3D" id="3.40.30.10">
    <property type="entry name" value="Glutaredoxin"/>
    <property type="match status" value="1"/>
</dbReference>
<evidence type="ECO:0000313" key="1">
    <source>
        <dbReference type="EMBL" id="QGH44941.1"/>
    </source>
</evidence>
<proteinExistence type="predicted"/>
<organism evidence="1 2">
    <name type="scientific">Pseudomonas veronii</name>
    <dbReference type="NCBI Taxonomy" id="76761"/>
    <lineage>
        <taxon>Bacteria</taxon>
        <taxon>Pseudomonadati</taxon>
        <taxon>Pseudomonadota</taxon>
        <taxon>Gammaproteobacteria</taxon>
        <taxon>Pseudomonadales</taxon>
        <taxon>Pseudomonadaceae</taxon>
        <taxon>Pseudomonas</taxon>
    </lineage>
</organism>
<evidence type="ECO:0000313" key="2">
    <source>
        <dbReference type="Proteomes" id="UP000298274"/>
    </source>
</evidence>
<dbReference type="AlphaFoldDB" id="A0A5Q2UBP3"/>
<dbReference type="EMBL" id="CP039632">
    <property type="protein sequence ID" value="QGH44941.1"/>
    <property type="molecule type" value="Genomic_DNA"/>
</dbReference>
<protein>
    <submittedName>
        <fullName evidence="1">Uncharacterized protein</fullName>
    </submittedName>
</protein>
<gene>
    <name evidence="1" type="ORF">E4167_35400</name>
</gene>
<reference evidence="2" key="1">
    <citation type="submission" date="2019-04" db="EMBL/GenBank/DDBJ databases">
        <title>Complete genome sequence of Pseudomonas veronii strain PVy, a versatile degrader capable of using multiple contaminants as sole carbon sources.</title>
        <authorList>
            <person name="Lopez-Echartea E."/>
            <person name="Ridl J."/>
            <person name="Pajer P."/>
            <person name="Strejcek M."/>
            <person name="Suman J."/>
            <person name="Uhlik O."/>
        </authorList>
    </citation>
    <scope>NUCLEOTIDE SEQUENCE [LARGE SCALE GENOMIC DNA]</scope>
    <source>
        <strain evidence="2">Pvy</strain>
        <plasmid evidence="2">unnamed</plasmid>
    </source>
</reference>
<dbReference type="RefSeq" id="WP_011154419.1">
    <property type="nucleotide sequence ID" value="NZ_CP039632.3"/>
</dbReference>
<accession>A0A5Q2UBP3</accession>
<sequence length="125" mass="13331">MVQIDAPIKSDAGGFDFQLERVNLQGAEIETGADYNSINPGGYVSALQLDRHNKENAAPARAFNFSRWRALLLHGLGPARHLGAASRLSGTVAGHSARTVAHPAAPSLFETWFFSRSPTGSASPM</sequence>
<name>A0A5Q2UBP3_PSEVE</name>
<dbReference type="Proteomes" id="UP000298274">
    <property type="component" value="Plasmid unnamed"/>
</dbReference>
<geneLocation type="plasmid" evidence="1">
    <name>unnamed</name>
</geneLocation>